<dbReference type="EMBL" id="CP034170">
    <property type="protein sequence ID" value="AZI57661.1"/>
    <property type="molecule type" value="Genomic_DNA"/>
</dbReference>
<dbReference type="PANTHER" id="PTHR34351:SF1">
    <property type="entry name" value="SLR1927 PROTEIN"/>
    <property type="match status" value="1"/>
</dbReference>
<name>A0A3G8ZVF3_9ACTN</name>
<evidence type="ECO:0000259" key="2">
    <source>
        <dbReference type="Pfam" id="PF01882"/>
    </source>
</evidence>
<feature type="domain" description="DUF58" evidence="2">
    <location>
        <begin position="235"/>
        <end position="321"/>
    </location>
</feature>
<gene>
    <name evidence="3" type="ORF">EH165_05330</name>
</gene>
<reference evidence="3 4" key="1">
    <citation type="submission" date="2018-11" db="EMBL/GenBank/DDBJ databases">
        <authorList>
            <person name="Da X."/>
        </authorList>
    </citation>
    <scope>NUCLEOTIDE SEQUENCE [LARGE SCALE GENOMIC DNA]</scope>
    <source>
        <strain evidence="3 4">S14-144</strain>
    </source>
</reference>
<dbReference type="AlphaFoldDB" id="A0A3G8ZVF3"/>
<feature type="region of interest" description="Disordered" evidence="1">
    <location>
        <begin position="207"/>
        <end position="235"/>
    </location>
</feature>
<evidence type="ECO:0000313" key="3">
    <source>
        <dbReference type="EMBL" id="AZI57661.1"/>
    </source>
</evidence>
<accession>A0A3G8ZVF3</accession>
<evidence type="ECO:0000313" key="4">
    <source>
        <dbReference type="Proteomes" id="UP000268084"/>
    </source>
</evidence>
<sequence length="485" mass="50167">MVAPKLTSSLVSCTPFGRHGNPVPKSDAGGAVSSFGRSHRGLTTRGRCLLAGGLAACVCAVILDERDLLRIGLVATLLPLVAWVVSASRRTQLSATHQVAPARLSPGLTGRVDLIITNTGSSQTRPIELQEAATPDLSPGAHCLIPALGRGRSAVTSYPVHAKRRGRFVIGPPHVHIADPFGTWEDSRSLPATTEVLVVPSVIPLTGTPSSGGSKSAASGRAAQGTVGGSPDIGIRQYQRGDDIRSVHWRASARHDDLMVRLTEPVSHGGASVLLDHRASAHHGTGEDSSFETAVSLAASVALHLLAGDHQVRLVSHTGKVLADGHDITDDVLASLALLETDPQRTIAASATTDTGLLVAVLGQTDRDTTKLLIAARRRASNAIALVIAAGEWDRHSATAARDFETTIEMVGLLRAAGWRVVEVHPQDSLAAIWQRACSAGDFNGGLSGGLSGGFSAGFSGGGFADGAVPTGEPVDAPDAARALR</sequence>
<dbReference type="Proteomes" id="UP000268084">
    <property type="component" value="Chromosome"/>
</dbReference>
<dbReference type="OrthoDB" id="9812729at2"/>
<dbReference type="PANTHER" id="PTHR34351">
    <property type="entry name" value="SLR1927 PROTEIN-RELATED"/>
    <property type="match status" value="1"/>
</dbReference>
<dbReference type="Pfam" id="PF01882">
    <property type="entry name" value="DUF58"/>
    <property type="match status" value="1"/>
</dbReference>
<dbReference type="KEGG" id="nak:EH165_05330"/>
<dbReference type="InterPro" id="IPR002881">
    <property type="entry name" value="DUF58"/>
</dbReference>
<reference evidence="3 4" key="2">
    <citation type="submission" date="2018-12" db="EMBL/GenBank/DDBJ databases">
        <title>Nakamurella antarcticus sp. nov., isolated from Antarctica South Shetland Islands soil.</title>
        <authorList>
            <person name="Peng F."/>
        </authorList>
    </citation>
    <scope>NUCLEOTIDE SEQUENCE [LARGE SCALE GENOMIC DNA]</scope>
    <source>
        <strain evidence="3 4">S14-144</strain>
    </source>
</reference>
<organism evidence="3 4">
    <name type="scientific">Nakamurella antarctica</name>
    <dbReference type="NCBI Taxonomy" id="1902245"/>
    <lineage>
        <taxon>Bacteria</taxon>
        <taxon>Bacillati</taxon>
        <taxon>Actinomycetota</taxon>
        <taxon>Actinomycetes</taxon>
        <taxon>Nakamurellales</taxon>
        <taxon>Nakamurellaceae</taxon>
        <taxon>Nakamurella</taxon>
    </lineage>
</organism>
<evidence type="ECO:0000256" key="1">
    <source>
        <dbReference type="SAM" id="MobiDB-lite"/>
    </source>
</evidence>
<feature type="compositionally biased region" description="Low complexity" evidence="1">
    <location>
        <begin position="211"/>
        <end position="225"/>
    </location>
</feature>
<keyword evidence="4" id="KW-1185">Reference proteome</keyword>
<proteinExistence type="predicted"/>
<protein>
    <submittedName>
        <fullName evidence="3">DUF58 domain-containing protein</fullName>
    </submittedName>
</protein>